<reference evidence="5" key="2">
    <citation type="submission" date="2022-01" db="EMBL/GenBank/DDBJ databases">
        <authorList>
            <person name="Yamashiro T."/>
            <person name="Shiraishi A."/>
            <person name="Satake H."/>
            <person name="Nakayama K."/>
        </authorList>
    </citation>
    <scope>NUCLEOTIDE SEQUENCE</scope>
</reference>
<gene>
    <name evidence="5" type="ORF">Tco_0875614</name>
</gene>
<dbReference type="InterPro" id="IPR031632">
    <property type="entry name" value="SVIP"/>
</dbReference>
<feature type="compositionally biased region" description="Low complexity" evidence="4">
    <location>
        <begin position="47"/>
        <end position="63"/>
    </location>
</feature>
<keyword evidence="2" id="KW-0564">Palmitate</keyword>
<evidence type="ECO:0000256" key="1">
    <source>
        <dbReference type="ARBA" id="ARBA00022707"/>
    </source>
</evidence>
<evidence type="ECO:0000256" key="3">
    <source>
        <dbReference type="ARBA" id="ARBA00023288"/>
    </source>
</evidence>
<evidence type="ECO:0000256" key="4">
    <source>
        <dbReference type="SAM" id="MobiDB-lite"/>
    </source>
</evidence>
<dbReference type="PANTHER" id="PTHR36813:SF1">
    <property type="entry name" value="TRANSMEMBRANE PROTEIN"/>
    <property type="match status" value="1"/>
</dbReference>
<dbReference type="EMBL" id="BQNB010013513">
    <property type="protein sequence ID" value="GJT16908.1"/>
    <property type="molecule type" value="Genomic_DNA"/>
</dbReference>
<reference evidence="5" key="1">
    <citation type="journal article" date="2022" name="Int. J. Mol. Sci.">
        <title>Draft Genome of Tanacetum Coccineum: Genomic Comparison of Closely Related Tanacetum-Family Plants.</title>
        <authorList>
            <person name="Yamashiro T."/>
            <person name="Shiraishi A."/>
            <person name="Nakayama K."/>
            <person name="Satake H."/>
        </authorList>
    </citation>
    <scope>NUCLEOTIDE SEQUENCE</scope>
</reference>
<dbReference type="PANTHER" id="PTHR36813">
    <property type="entry name" value="TRANSMEMBRANE PROTEIN"/>
    <property type="match status" value="1"/>
</dbReference>
<feature type="compositionally biased region" description="Polar residues" evidence="4">
    <location>
        <begin position="119"/>
        <end position="132"/>
    </location>
</feature>
<protein>
    <submittedName>
        <fullName evidence="5">Uncharacterized protein</fullName>
    </submittedName>
</protein>
<keyword evidence="3" id="KW-0449">Lipoprotein</keyword>
<accession>A0ABQ5BTG8</accession>
<feature type="region of interest" description="Disordered" evidence="4">
    <location>
        <begin position="15"/>
        <end position="71"/>
    </location>
</feature>
<keyword evidence="1" id="KW-0519">Myristate</keyword>
<evidence type="ECO:0000313" key="6">
    <source>
        <dbReference type="Proteomes" id="UP001151760"/>
    </source>
</evidence>
<evidence type="ECO:0000313" key="5">
    <source>
        <dbReference type="EMBL" id="GJT16908.1"/>
    </source>
</evidence>
<comment type="caution">
    <text evidence="5">The sequence shown here is derived from an EMBL/GenBank/DDBJ whole genome shotgun (WGS) entry which is preliminary data.</text>
</comment>
<organism evidence="5 6">
    <name type="scientific">Tanacetum coccineum</name>
    <dbReference type="NCBI Taxonomy" id="301880"/>
    <lineage>
        <taxon>Eukaryota</taxon>
        <taxon>Viridiplantae</taxon>
        <taxon>Streptophyta</taxon>
        <taxon>Embryophyta</taxon>
        <taxon>Tracheophyta</taxon>
        <taxon>Spermatophyta</taxon>
        <taxon>Magnoliopsida</taxon>
        <taxon>eudicotyledons</taxon>
        <taxon>Gunneridae</taxon>
        <taxon>Pentapetalae</taxon>
        <taxon>asterids</taxon>
        <taxon>campanulids</taxon>
        <taxon>Asterales</taxon>
        <taxon>Asteraceae</taxon>
        <taxon>Asteroideae</taxon>
        <taxon>Anthemideae</taxon>
        <taxon>Anthemidinae</taxon>
        <taxon>Tanacetum</taxon>
    </lineage>
</organism>
<dbReference type="Pfam" id="PF15811">
    <property type="entry name" value="SVIP"/>
    <property type="match status" value="1"/>
</dbReference>
<feature type="region of interest" description="Disordered" evidence="4">
    <location>
        <begin position="111"/>
        <end position="132"/>
    </location>
</feature>
<sequence>MGCFECFGGGLAKQERLEEERRASQEARSKAAEAAEKRQEQFDKSAAGRAARAQMQAAAKQAAHTNKGEPTLKVPKLKYYLDSLAPYSNTPRLLNEYTDFEYSQNSRTPTTKILLDPNLHNSTQSSELELIS</sequence>
<feature type="compositionally biased region" description="Basic and acidic residues" evidence="4">
    <location>
        <begin position="15"/>
        <end position="43"/>
    </location>
</feature>
<dbReference type="Proteomes" id="UP001151760">
    <property type="component" value="Unassembled WGS sequence"/>
</dbReference>
<name>A0ABQ5BTG8_9ASTR</name>
<keyword evidence="6" id="KW-1185">Reference proteome</keyword>
<evidence type="ECO:0000256" key="2">
    <source>
        <dbReference type="ARBA" id="ARBA00023139"/>
    </source>
</evidence>
<proteinExistence type="predicted"/>